<dbReference type="InterPro" id="IPR002312">
    <property type="entry name" value="Asp/Asn-tRNA-synth_IIb"/>
</dbReference>
<proteinExistence type="inferred from homology"/>
<accession>A0AAV3XQ91</accession>
<sequence>MAAPLAKVLRCFSLPMTSVSCRTNAILVSYLQNSGARLISNFAQRSHLCGELRASHVGQDVWLCGWLQHRRMGGAFLVLRDWKGTVQLNIPLCKMSECKSLPLETVIRVKGRVSFRPEGQENKVIDVFTITHIVIALRSLKLVEHVAMDTGEIEVLVDNLTVLNKCVPILPFEVQNFHKVNEALRIKHRYLELRLPQLQKVLRLRSKFVLAVRNFLSEDHGFVEVETPTLFRRTPGGAREFIVPTHIPGRFYSLPQSPQQFKQLLMAGGLDRYFQIAKCYRDESTKPDRQPEFTQIDIELSFTTQESVMSLVEAMLERAWPEQCGRVQAPFPKISYQEAMTVYGTDKPDLRIGWKLSDITAALAHRCPPLLQRYVLTSDCTVQCLKIPHGH</sequence>
<dbReference type="Gene3D" id="3.30.1360.30">
    <property type="entry name" value="GAD-like domain"/>
    <property type="match status" value="1"/>
</dbReference>
<evidence type="ECO:0000256" key="4">
    <source>
        <dbReference type="ARBA" id="ARBA00022840"/>
    </source>
</evidence>
<keyword evidence="9" id="KW-1185">Reference proteome</keyword>
<evidence type="ECO:0000256" key="6">
    <source>
        <dbReference type="ARBA" id="ARBA00023146"/>
    </source>
</evidence>
<dbReference type="EMBL" id="BLXT01000008">
    <property type="protein sequence ID" value="GFN73530.1"/>
    <property type="molecule type" value="Genomic_DNA"/>
</dbReference>
<dbReference type="Pfam" id="PF01336">
    <property type="entry name" value="tRNA_anti-codon"/>
    <property type="match status" value="1"/>
</dbReference>
<organism evidence="8 9">
    <name type="scientific">Plakobranchus ocellatus</name>
    <dbReference type="NCBI Taxonomy" id="259542"/>
    <lineage>
        <taxon>Eukaryota</taxon>
        <taxon>Metazoa</taxon>
        <taxon>Spiralia</taxon>
        <taxon>Lophotrochozoa</taxon>
        <taxon>Mollusca</taxon>
        <taxon>Gastropoda</taxon>
        <taxon>Heterobranchia</taxon>
        <taxon>Euthyneura</taxon>
        <taxon>Panpulmonata</taxon>
        <taxon>Sacoglossa</taxon>
        <taxon>Placobranchoidea</taxon>
        <taxon>Plakobranchidae</taxon>
        <taxon>Plakobranchus</taxon>
    </lineage>
</organism>
<dbReference type="GO" id="GO:0003676">
    <property type="term" value="F:nucleic acid binding"/>
    <property type="evidence" value="ECO:0007669"/>
    <property type="project" value="InterPro"/>
</dbReference>
<dbReference type="Gene3D" id="2.40.50.140">
    <property type="entry name" value="Nucleic acid-binding proteins"/>
    <property type="match status" value="1"/>
</dbReference>
<dbReference type="InterPro" id="IPR006195">
    <property type="entry name" value="aa-tRNA-synth_II"/>
</dbReference>
<dbReference type="AlphaFoldDB" id="A0AAV3XQ91"/>
<dbReference type="InterPro" id="IPR004364">
    <property type="entry name" value="Aa-tRNA-synt_II"/>
</dbReference>
<dbReference type="InterPro" id="IPR012340">
    <property type="entry name" value="NA-bd_OB-fold"/>
</dbReference>
<dbReference type="PROSITE" id="PS50862">
    <property type="entry name" value="AA_TRNA_LIGASE_II"/>
    <property type="match status" value="1"/>
</dbReference>
<dbReference type="InterPro" id="IPR004365">
    <property type="entry name" value="NA-bd_OB_tRNA"/>
</dbReference>
<keyword evidence="2 8" id="KW-0436">Ligase</keyword>
<evidence type="ECO:0000256" key="2">
    <source>
        <dbReference type="ARBA" id="ARBA00022598"/>
    </source>
</evidence>
<dbReference type="PROSITE" id="PS51257">
    <property type="entry name" value="PROKAR_LIPOPROTEIN"/>
    <property type="match status" value="1"/>
</dbReference>
<dbReference type="Gene3D" id="3.30.930.10">
    <property type="entry name" value="Bira Bifunctional Protein, Domain 2"/>
    <property type="match status" value="1"/>
</dbReference>
<dbReference type="InterPro" id="IPR047089">
    <property type="entry name" value="Asp-tRNA-ligase_1_N"/>
</dbReference>
<dbReference type="PRINTS" id="PR01042">
    <property type="entry name" value="TRNASYNTHASP"/>
</dbReference>
<dbReference type="SUPFAM" id="SSF50249">
    <property type="entry name" value="Nucleic acid-binding proteins"/>
    <property type="match status" value="1"/>
</dbReference>
<dbReference type="GO" id="GO:0006422">
    <property type="term" value="P:aspartyl-tRNA aminoacylation"/>
    <property type="evidence" value="ECO:0007669"/>
    <property type="project" value="TreeGrafter"/>
</dbReference>
<dbReference type="GO" id="GO:0004815">
    <property type="term" value="F:aspartate-tRNA ligase activity"/>
    <property type="evidence" value="ECO:0007669"/>
    <property type="project" value="TreeGrafter"/>
</dbReference>
<reference evidence="8 9" key="1">
    <citation type="journal article" date="2021" name="Elife">
        <title>Chloroplast acquisition without the gene transfer in kleptoplastic sea slugs, Plakobranchus ocellatus.</title>
        <authorList>
            <person name="Maeda T."/>
            <person name="Takahashi S."/>
            <person name="Yoshida T."/>
            <person name="Shimamura S."/>
            <person name="Takaki Y."/>
            <person name="Nagai Y."/>
            <person name="Toyoda A."/>
            <person name="Suzuki Y."/>
            <person name="Arimoto A."/>
            <person name="Ishii H."/>
            <person name="Satoh N."/>
            <person name="Nishiyama T."/>
            <person name="Hasebe M."/>
            <person name="Maruyama T."/>
            <person name="Minagawa J."/>
            <person name="Obokata J."/>
            <person name="Shigenobu S."/>
        </authorList>
    </citation>
    <scope>NUCLEOTIDE SEQUENCE [LARGE SCALE GENOMIC DNA]</scope>
</reference>
<dbReference type="GO" id="GO:0005524">
    <property type="term" value="F:ATP binding"/>
    <property type="evidence" value="ECO:0007669"/>
    <property type="project" value="UniProtKB-KW"/>
</dbReference>
<evidence type="ECO:0000256" key="1">
    <source>
        <dbReference type="ARBA" id="ARBA00006303"/>
    </source>
</evidence>
<feature type="non-terminal residue" evidence="8">
    <location>
        <position position="391"/>
    </location>
</feature>
<dbReference type="Proteomes" id="UP000735302">
    <property type="component" value="Unassembled WGS sequence"/>
</dbReference>
<keyword evidence="3" id="KW-0547">Nucleotide-binding</keyword>
<comment type="similarity">
    <text evidence="1">Belongs to the class-II aminoacyl-tRNA synthetase family. Type 1 subfamily.</text>
</comment>
<keyword evidence="6" id="KW-0030">Aminoacyl-tRNA synthetase</keyword>
<keyword evidence="4" id="KW-0067">ATP-binding</keyword>
<dbReference type="InterPro" id="IPR045864">
    <property type="entry name" value="aa-tRNA-synth_II/BPL/LPL"/>
</dbReference>
<dbReference type="Pfam" id="PF00152">
    <property type="entry name" value="tRNA-synt_2"/>
    <property type="match status" value="1"/>
</dbReference>
<dbReference type="PANTHER" id="PTHR22594">
    <property type="entry name" value="ASPARTYL/LYSYL-TRNA SYNTHETASE"/>
    <property type="match status" value="1"/>
</dbReference>
<evidence type="ECO:0000313" key="8">
    <source>
        <dbReference type="EMBL" id="GFN73530.1"/>
    </source>
</evidence>
<dbReference type="InterPro" id="IPR004115">
    <property type="entry name" value="GAD-like_sf"/>
</dbReference>
<evidence type="ECO:0000313" key="9">
    <source>
        <dbReference type="Proteomes" id="UP000735302"/>
    </source>
</evidence>
<feature type="domain" description="Aminoacyl-transfer RNA synthetases class-II family profile" evidence="7">
    <location>
        <begin position="202"/>
        <end position="317"/>
    </location>
</feature>
<protein>
    <submittedName>
        <fullName evidence="8">Aspartate--tRNA(Asp/asn) ligase</fullName>
    </submittedName>
</protein>
<evidence type="ECO:0000259" key="7">
    <source>
        <dbReference type="PROSITE" id="PS50862"/>
    </source>
</evidence>
<comment type="caution">
    <text evidence="8">The sequence shown here is derived from an EMBL/GenBank/DDBJ whole genome shotgun (WGS) entry which is preliminary data.</text>
</comment>
<dbReference type="GO" id="GO:0005739">
    <property type="term" value="C:mitochondrion"/>
    <property type="evidence" value="ECO:0007669"/>
    <property type="project" value="TreeGrafter"/>
</dbReference>
<keyword evidence="5" id="KW-0648">Protein biosynthesis</keyword>
<name>A0AAV3XQ91_9GAST</name>
<dbReference type="SUPFAM" id="SSF55681">
    <property type="entry name" value="Class II aaRS and biotin synthetases"/>
    <property type="match status" value="1"/>
</dbReference>
<gene>
    <name evidence="8" type="ORF">PoB_000003600</name>
</gene>
<dbReference type="PANTHER" id="PTHR22594:SF5">
    <property type="entry name" value="ASPARTATE--TRNA LIGASE, MITOCHONDRIAL"/>
    <property type="match status" value="1"/>
</dbReference>
<evidence type="ECO:0000256" key="5">
    <source>
        <dbReference type="ARBA" id="ARBA00022917"/>
    </source>
</evidence>
<evidence type="ECO:0000256" key="3">
    <source>
        <dbReference type="ARBA" id="ARBA00022741"/>
    </source>
</evidence>
<dbReference type="CDD" id="cd04317">
    <property type="entry name" value="EcAspRS_like_N"/>
    <property type="match status" value="1"/>
</dbReference>